<keyword evidence="14" id="KW-0251">Elongation factor</keyword>
<dbReference type="SUPFAM" id="SSF54980">
    <property type="entry name" value="EF-G C-terminal domain-like"/>
    <property type="match status" value="2"/>
</dbReference>
<evidence type="ECO:0000256" key="6">
    <source>
        <dbReference type="ARBA" id="ARBA00023134"/>
    </source>
</evidence>
<gene>
    <name evidence="12 14" type="primary">lepA</name>
    <name evidence="14" type="ORF">HLQ16_07760</name>
</gene>
<evidence type="ECO:0000313" key="15">
    <source>
        <dbReference type="Proteomes" id="UP000531659"/>
    </source>
</evidence>
<accession>A0A7Y3WSD4</accession>
<dbReference type="GO" id="GO:0003924">
    <property type="term" value="F:GTPase activity"/>
    <property type="evidence" value="ECO:0007669"/>
    <property type="project" value="UniProtKB-UniRule"/>
</dbReference>
<dbReference type="InterPro" id="IPR000795">
    <property type="entry name" value="T_Tr_GTP-bd_dom"/>
</dbReference>
<keyword evidence="6 12" id="KW-0342">GTP-binding</keyword>
<dbReference type="NCBIfam" id="TIGR00231">
    <property type="entry name" value="small_GTP"/>
    <property type="match status" value="1"/>
</dbReference>
<dbReference type="NCBIfam" id="TIGR01393">
    <property type="entry name" value="lepA"/>
    <property type="match status" value="1"/>
</dbReference>
<comment type="subcellular location">
    <subcellularLocation>
        <location evidence="12">Cell membrane</location>
        <topology evidence="12">Peripheral membrane protein</topology>
        <orientation evidence="12">Cytoplasmic side</orientation>
    </subcellularLocation>
</comment>
<evidence type="ECO:0000256" key="3">
    <source>
        <dbReference type="ARBA" id="ARBA00022741"/>
    </source>
</evidence>
<feature type="domain" description="Tr-type G" evidence="13">
    <location>
        <begin position="7"/>
        <end position="189"/>
    </location>
</feature>
<comment type="catalytic activity">
    <reaction evidence="8 12">
        <text>GTP + H2O = GDP + phosphate + H(+)</text>
        <dbReference type="Rhea" id="RHEA:19669"/>
        <dbReference type="ChEBI" id="CHEBI:15377"/>
        <dbReference type="ChEBI" id="CHEBI:15378"/>
        <dbReference type="ChEBI" id="CHEBI:37565"/>
        <dbReference type="ChEBI" id="CHEBI:43474"/>
        <dbReference type="ChEBI" id="CHEBI:58189"/>
        <dbReference type="EC" id="3.6.5.n1"/>
    </reaction>
</comment>
<dbReference type="CDD" id="cd01890">
    <property type="entry name" value="LepA"/>
    <property type="match status" value="1"/>
</dbReference>
<organism evidence="14 15">
    <name type="scientific">Clostridium estertheticum</name>
    <dbReference type="NCBI Taxonomy" id="238834"/>
    <lineage>
        <taxon>Bacteria</taxon>
        <taxon>Bacillati</taxon>
        <taxon>Bacillota</taxon>
        <taxon>Clostridia</taxon>
        <taxon>Eubacteriales</taxon>
        <taxon>Clostridiaceae</taxon>
        <taxon>Clostridium</taxon>
    </lineage>
</organism>
<evidence type="ECO:0000256" key="9">
    <source>
        <dbReference type="ARBA" id="ARBA00057626"/>
    </source>
</evidence>
<dbReference type="SMART" id="SM00838">
    <property type="entry name" value="EFG_C"/>
    <property type="match status" value="1"/>
</dbReference>
<keyword evidence="7 12" id="KW-0472">Membrane</keyword>
<dbReference type="InterPro" id="IPR006297">
    <property type="entry name" value="EF-4"/>
</dbReference>
<dbReference type="PROSITE" id="PS00301">
    <property type="entry name" value="G_TR_1"/>
    <property type="match status" value="1"/>
</dbReference>
<dbReference type="SUPFAM" id="SSF50447">
    <property type="entry name" value="Translation proteins"/>
    <property type="match status" value="1"/>
</dbReference>
<evidence type="ECO:0000256" key="2">
    <source>
        <dbReference type="ARBA" id="ARBA00022475"/>
    </source>
</evidence>
<dbReference type="FunFam" id="3.30.70.240:FF:000007">
    <property type="entry name" value="Translation factor GUF1, mitochondrial"/>
    <property type="match status" value="1"/>
</dbReference>
<dbReference type="InterPro" id="IPR031157">
    <property type="entry name" value="G_TR_CS"/>
</dbReference>
<dbReference type="Gene3D" id="2.40.30.10">
    <property type="entry name" value="Translation factors"/>
    <property type="match status" value="1"/>
</dbReference>
<evidence type="ECO:0000313" key="14">
    <source>
        <dbReference type="EMBL" id="NNU75824.1"/>
    </source>
</evidence>
<dbReference type="Gene3D" id="3.40.50.300">
    <property type="entry name" value="P-loop containing nucleotide triphosphate hydrolases"/>
    <property type="match status" value="1"/>
</dbReference>
<dbReference type="PROSITE" id="PS51722">
    <property type="entry name" value="G_TR_2"/>
    <property type="match status" value="1"/>
</dbReference>
<dbReference type="Proteomes" id="UP000531659">
    <property type="component" value="Unassembled WGS sequence"/>
</dbReference>
<dbReference type="FunFam" id="2.40.30.10:FF:000015">
    <property type="entry name" value="Translation factor GUF1, mitochondrial"/>
    <property type="match status" value="1"/>
</dbReference>
<feature type="binding site" evidence="12">
    <location>
        <begin position="136"/>
        <end position="139"/>
    </location>
    <ligand>
        <name>GTP</name>
        <dbReference type="ChEBI" id="CHEBI:37565"/>
    </ligand>
</feature>
<dbReference type="PANTHER" id="PTHR43512">
    <property type="entry name" value="TRANSLATION FACTOR GUF1-RELATED"/>
    <property type="match status" value="1"/>
</dbReference>
<evidence type="ECO:0000256" key="12">
    <source>
        <dbReference type="HAMAP-Rule" id="MF_00071"/>
    </source>
</evidence>
<dbReference type="InterPro" id="IPR004161">
    <property type="entry name" value="EFTu-like_2"/>
</dbReference>
<evidence type="ECO:0000256" key="8">
    <source>
        <dbReference type="ARBA" id="ARBA00050293"/>
    </source>
</evidence>
<dbReference type="InterPro" id="IPR013842">
    <property type="entry name" value="LepA_CTD"/>
</dbReference>
<comment type="caution">
    <text evidence="14">The sequence shown here is derived from an EMBL/GenBank/DDBJ whole genome shotgun (WGS) entry which is preliminary data.</text>
</comment>
<evidence type="ECO:0000256" key="7">
    <source>
        <dbReference type="ARBA" id="ARBA00023136"/>
    </source>
</evidence>
<dbReference type="Gene3D" id="3.30.70.240">
    <property type="match status" value="1"/>
</dbReference>
<dbReference type="Pfam" id="PF03144">
    <property type="entry name" value="GTP_EFTU_D2"/>
    <property type="match status" value="1"/>
</dbReference>
<dbReference type="PANTHER" id="PTHR43512:SF4">
    <property type="entry name" value="TRANSLATION FACTOR GUF1 HOMOLOG, CHLOROPLASTIC"/>
    <property type="match status" value="1"/>
</dbReference>
<dbReference type="RefSeq" id="WP_171296583.1">
    <property type="nucleotide sequence ID" value="NZ_CP077615.1"/>
</dbReference>
<comment type="function">
    <text evidence="9 12">Required for accurate and efficient protein synthesis under certain stress conditions. May act as a fidelity factor of the translation reaction, by catalyzing a one-codon backward translocation of tRNAs on improperly translocated ribosomes. Back-translocation proceeds from a post-translocation (POST) complex to a pre-translocation (PRE) complex, thus giving elongation factor G a second chance to translocate the tRNAs correctly. Binds to ribosomes in a GTP-dependent manner.</text>
</comment>
<dbReference type="Pfam" id="PF06421">
    <property type="entry name" value="LepA_C"/>
    <property type="match status" value="1"/>
</dbReference>
<proteinExistence type="inferred from homology"/>
<evidence type="ECO:0000259" key="13">
    <source>
        <dbReference type="PROSITE" id="PS51722"/>
    </source>
</evidence>
<dbReference type="EMBL" id="JABEYB010000005">
    <property type="protein sequence ID" value="NNU75824.1"/>
    <property type="molecule type" value="Genomic_DNA"/>
</dbReference>
<dbReference type="PRINTS" id="PR00315">
    <property type="entry name" value="ELONGATNFCT"/>
</dbReference>
<evidence type="ECO:0000256" key="5">
    <source>
        <dbReference type="ARBA" id="ARBA00022917"/>
    </source>
</evidence>
<dbReference type="InterPro" id="IPR009000">
    <property type="entry name" value="Transl_B-barrel_sf"/>
</dbReference>
<comment type="similarity">
    <text evidence="10">Belongs to the GTP-binding elongation factor family. LepA subfamily.</text>
</comment>
<sequence length="601" mass="67173">MQSNRQKYIRNFSIVAHIDHGKSTLADRLLEKTGTLTKREMEEQVLDNMDLERERGITIKSQPARLVYKRENGEEYIFNLIDTPGHVDFNYEVSRSLAACEGAVLVVDASQGIQAQTLANCYLALDNDLDIAPVINKIDLPSARPDEVIKEIEDVIGIEALDAPRISAKTGLNIEDVLEAVVKKISPPSGDEEAPLKALIFDSFYDSYKGVVCYVRIKDGIVKPGTKIKLMNTNKVYEVVEVGVFVPNYLPVAMLSAGDVGYITASIKNVRDARVGDTVTEADRPALKALKGYKPAIPMVFSGIYPIDGARYGELKEALERLQLNDAALGFEPETSIALGFGFRCGFLGLLHMEIIQERIEREFNLDIITTAPSVIYKVMKTSGELIEITNPTNLPEPTEIRYMEEPIVKASIITPSEYLGSVMELCQQKRGVYIDMQYIETTRVVVNYDLPLNEIVYDFFDALKSRTKGYASFDYEVKGYVTANLVKLDILLKGEKVDALSMIVPEESAGHRGRIMAEKLKEHIPRQMFEIPIQASINSKVIARETVKALRKDVLAKCYGGDISRKKKLLSKQKEGKKRMRQVGSVEVPQEAFMAILKVD</sequence>
<dbReference type="CDD" id="cd03709">
    <property type="entry name" value="lepA_C"/>
    <property type="match status" value="1"/>
</dbReference>
<keyword evidence="5 12" id="KW-0648">Protein biosynthesis</keyword>
<dbReference type="InterPro" id="IPR035654">
    <property type="entry name" value="LepA_IV"/>
</dbReference>
<dbReference type="EC" id="3.6.5.n1" evidence="11 12"/>
<evidence type="ECO:0000256" key="1">
    <source>
        <dbReference type="ARBA" id="ARBA00005454"/>
    </source>
</evidence>
<dbReference type="GO" id="GO:0043022">
    <property type="term" value="F:ribosome binding"/>
    <property type="evidence" value="ECO:0007669"/>
    <property type="project" value="UniProtKB-UniRule"/>
</dbReference>
<evidence type="ECO:0000256" key="10">
    <source>
        <dbReference type="ARBA" id="ARBA00061052"/>
    </source>
</evidence>
<dbReference type="CDD" id="cd03699">
    <property type="entry name" value="EF4_II"/>
    <property type="match status" value="1"/>
</dbReference>
<evidence type="ECO:0000256" key="4">
    <source>
        <dbReference type="ARBA" id="ARBA00022801"/>
    </source>
</evidence>
<keyword evidence="4 12" id="KW-0378">Hydrolase</keyword>
<dbReference type="AlphaFoldDB" id="A0A7Y3WSD4"/>
<dbReference type="InterPro" id="IPR027417">
    <property type="entry name" value="P-loop_NTPase"/>
</dbReference>
<dbReference type="CDD" id="cd16260">
    <property type="entry name" value="EF4_III"/>
    <property type="match status" value="1"/>
</dbReference>
<evidence type="ECO:0000256" key="11">
    <source>
        <dbReference type="ARBA" id="ARBA00066744"/>
    </source>
</evidence>
<dbReference type="GO" id="GO:0005525">
    <property type="term" value="F:GTP binding"/>
    <property type="evidence" value="ECO:0007669"/>
    <property type="project" value="UniProtKB-UniRule"/>
</dbReference>
<dbReference type="HAMAP" id="MF_00071">
    <property type="entry name" value="LepA"/>
    <property type="match status" value="1"/>
</dbReference>
<dbReference type="Pfam" id="PF00679">
    <property type="entry name" value="EFG_C"/>
    <property type="match status" value="1"/>
</dbReference>
<dbReference type="GO" id="GO:0003746">
    <property type="term" value="F:translation elongation factor activity"/>
    <property type="evidence" value="ECO:0007669"/>
    <property type="project" value="UniProtKB-UniRule"/>
</dbReference>
<dbReference type="GO" id="GO:0005886">
    <property type="term" value="C:plasma membrane"/>
    <property type="evidence" value="ECO:0007669"/>
    <property type="project" value="UniProtKB-SubCell"/>
</dbReference>
<dbReference type="InterPro" id="IPR035647">
    <property type="entry name" value="EFG_III/V"/>
</dbReference>
<feature type="binding site" evidence="12">
    <location>
        <begin position="19"/>
        <end position="24"/>
    </location>
    <ligand>
        <name>GTP</name>
        <dbReference type="ChEBI" id="CHEBI:37565"/>
    </ligand>
</feature>
<dbReference type="Pfam" id="PF00009">
    <property type="entry name" value="GTP_EFTU"/>
    <property type="match status" value="1"/>
</dbReference>
<reference evidence="14 15" key="1">
    <citation type="submission" date="2020-05" db="EMBL/GenBank/DDBJ databases">
        <title>Complete genome of Clostridium estertheticum subspecies estertheticum, isolated from Vacuum packed lamb meat from New Zealand imported to Switzerland.</title>
        <authorList>
            <person name="Wambui J."/>
            <person name="Stevens M.J.A."/>
            <person name="Stephan R."/>
        </authorList>
    </citation>
    <scope>NUCLEOTIDE SEQUENCE [LARGE SCALE GENOMIC DNA]</scope>
    <source>
        <strain evidence="14 15">CEST001</strain>
    </source>
</reference>
<keyword evidence="2 12" id="KW-1003">Cell membrane</keyword>
<protein>
    <recommendedName>
        <fullName evidence="11 12">Elongation factor 4</fullName>
        <shortName evidence="12">EF-4</shortName>
        <ecNumber evidence="11 12">3.6.5.n1</ecNumber>
    </recommendedName>
    <alternativeName>
        <fullName evidence="12">Ribosomal back-translocase LepA</fullName>
    </alternativeName>
</protein>
<dbReference type="Gene3D" id="3.30.70.870">
    <property type="entry name" value="Elongation Factor G (Translational Gtpase), domain 3"/>
    <property type="match status" value="1"/>
</dbReference>
<name>A0A7Y3WSD4_9CLOT</name>
<comment type="similarity">
    <text evidence="1 12">Belongs to the TRAFAC class translation factor GTPase superfamily. Classic translation factor GTPase family. LepA subfamily.</text>
</comment>
<dbReference type="Gene3D" id="3.30.70.2570">
    <property type="entry name" value="Elongation factor 4, C-terminal domain"/>
    <property type="match status" value="1"/>
</dbReference>
<dbReference type="InterPro" id="IPR005225">
    <property type="entry name" value="Small_GTP-bd"/>
</dbReference>
<dbReference type="GO" id="GO:0045727">
    <property type="term" value="P:positive regulation of translation"/>
    <property type="evidence" value="ECO:0007669"/>
    <property type="project" value="UniProtKB-UniRule"/>
</dbReference>
<dbReference type="FunFam" id="3.30.70.870:FF:000004">
    <property type="entry name" value="Translation factor GUF1, mitochondrial"/>
    <property type="match status" value="1"/>
</dbReference>
<dbReference type="SUPFAM" id="SSF52540">
    <property type="entry name" value="P-loop containing nucleoside triphosphate hydrolases"/>
    <property type="match status" value="1"/>
</dbReference>
<dbReference type="InterPro" id="IPR038363">
    <property type="entry name" value="LepA_C_sf"/>
</dbReference>
<keyword evidence="3 12" id="KW-0547">Nucleotide-binding</keyword>
<dbReference type="FunFam" id="3.40.50.300:FF:000078">
    <property type="entry name" value="Elongation factor 4"/>
    <property type="match status" value="1"/>
</dbReference>
<dbReference type="FunFam" id="3.30.70.2570:FF:000001">
    <property type="entry name" value="Translation factor GUF1, mitochondrial"/>
    <property type="match status" value="1"/>
</dbReference>
<dbReference type="GeneID" id="83593809"/>
<dbReference type="InterPro" id="IPR000640">
    <property type="entry name" value="EFG_V-like"/>
</dbReference>